<dbReference type="RefSeq" id="WP_330156639.1">
    <property type="nucleotide sequence ID" value="NZ_BAAAJA010000010.1"/>
</dbReference>
<evidence type="ECO:0000256" key="5">
    <source>
        <dbReference type="ARBA" id="ARBA00022490"/>
    </source>
</evidence>
<comment type="subcellular location">
    <subcellularLocation>
        <location evidence="1">Cytoplasm</location>
    </subcellularLocation>
</comment>
<evidence type="ECO:0000256" key="11">
    <source>
        <dbReference type="ARBA" id="ARBA00031350"/>
    </source>
</evidence>
<dbReference type="InterPro" id="IPR029063">
    <property type="entry name" value="SAM-dependent_MTases_sf"/>
</dbReference>
<dbReference type="PANTHER" id="PTHR11579">
    <property type="entry name" value="PROTEIN-L-ISOASPARTATE O-METHYLTRANSFERASE"/>
    <property type="match status" value="1"/>
</dbReference>
<evidence type="ECO:0000256" key="6">
    <source>
        <dbReference type="ARBA" id="ARBA00022603"/>
    </source>
</evidence>
<dbReference type="GO" id="GO:0008168">
    <property type="term" value="F:methyltransferase activity"/>
    <property type="evidence" value="ECO:0007669"/>
    <property type="project" value="UniProtKB-KW"/>
</dbReference>
<organism evidence="12 13">
    <name type="scientific">Nocardiopsis tropica</name>
    <dbReference type="NCBI Taxonomy" id="109330"/>
    <lineage>
        <taxon>Bacteria</taxon>
        <taxon>Bacillati</taxon>
        <taxon>Actinomycetota</taxon>
        <taxon>Actinomycetes</taxon>
        <taxon>Streptosporangiales</taxon>
        <taxon>Nocardiopsidaceae</taxon>
        <taxon>Nocardiopsis</taxon>
    </lineage>
</organism>
<evidence type="ECO:0000256" key="3">
    <source>
        <dbReference type="ARBA" id="ARBA00011890"/>
    </source>
</evidence>
<evidence type="ECO:0000256" key="9">
    <source>
        <dbReference type="ARBA" id="ARBA00030757"/>
    </source>
</evidence>
<evidence type="ECO:0000313" key="12">
    <source>
        <dbReference type="EMBL" id="MEE2049360.1"/>
    </source>
</evidence>
<evidence type="ECO:0000313" key="13">
    <source>
        <dbReference type="Proteomes" id="UP001348641"/>
    </source>
</evidence>
<gene>
    <name evidence="12" type="ORF">Q8A49_02505</name>
</gene>
<evidence type="ECO:0000256" key="2">
    <source>
        <dbReference type="ARBA" id="ARBA00005369"/>
    </source>
</evidence>
<dbReference type="Pfam" id="PF01135">
    <property type="entry name" value="PCMT"/>
    <property type="match status" value="1"/>
</dbReference>
<dbReference type="PANTHER" id="PTHR11579:SF0">
    <property type="entry name" value="PROTEIN-L-ISOASPARTATE(D-ASPARTATE) O-METHYLTRANSFERASE"/>
    <property type="match status" value="1"/>
</dbReference>
<dbReference type="Gene3D" id="3.40.50.150">
    <property type="entry name" value="Vaccinia Virus protein VP39"/>
    <property type="match status" value="1"/>
</dbReference>
<evidence type="ECO:0000256" key="7">
    <source>
        <dbReference type="ARBA" id="ARBA00022679"/>
    </source>
</evidence>
<sequence length="387" mass="41443">MTRSHTPGREPARAGHADRLARQLEANGSVRSPQWRHAFATVPRHLFVPAFHVRTPDGTVSYTDRTPGWLEAVYRDETLITRFSPEGLAVSSSTEPSLMALMLESLKVEDGMRILEVGTGTGYNAALLSERLGSALVTSVDRDEALVEQARVALAAAGYGPTVAASDGAWGYAPGAPYDRVLATCGLGRVPAAWLEQLERDGVILANVGLGLVRLRERGDGSASGRFLPDAAGFMRLRSPSAPDQPTVARVLSATAGDPDRVYWTERVPGLDDHAMSEFLLSLLLPSGLRVVQHRDGGEVHCVLDAASGIWVRAEVDGRGRAVVSEHGGARVWEAFGGLLRDWDGAGRPGIGRYGLTVAASGEHLLWLDRPDGAHRWNLDGAEALQG</sequence>
<keyword evidence="6 12" id="KW-0489">Methyltransferase</keyword>
<evidence type="ECO:0000256" key="4">
    <source>
        <dbReference type="ARBA" id="ARBA00013346"/>
    </source>
</evidence>
<proteinExistence type="inferred from homology"/>
<dbReference type="EC" id="2.1.1.77" evidence="3"/>
<name>A0ABU7KJ88_9ACTN</name>
<evidence type="ECO:0000256" key="8">
    <source>
        <dbReference type="ARBA" id="ARBA00022691"/>
    </source>
</evidence>
<keyword evidence="5" id="KW-0963">Cytoplasm</keyword>
<dbReference type="CDD" id="cd02440">
    <property type="entry name" value="AdoMet_MTases"/>
    <property type="match status" value="1"/>
</dbReference>
<dbReference type="InterPro" id="IPR000682">
    <property type="entry name" value="PCMT"/>
</dbReference>
<comment type="caution">
    <text evidence="12">The sequence shown here is derived from an EMBL/GenBank/DDBJ whole genome shotgun (WGS) entry which is preliminary data.</text>
</comment>
<dbReference type="GO" id="GO:0032259">
    <property type="term" value="P:methylation"/>
    <property type="evidence" value="ECO:0007669"/>
    <property type="project" value="UniProtKB-KW"/>
</dbReference>
<keyword evidence="7" id="KW-0808">Transferase</keyword>
<comment type="similarity">
    <text evidence="2">Belongs to the methyltransferase superfamily. L-isoaspartyl/D-aspartyl protein methyltransferase family.</text>
</comment>
<reference evidence="12 13" key="1">
    <citation type="submission" date="2023-07" db="EMBL/GenBank/DDBJ databases">
        <authorList>
            <person name="Girao M."/>
            <person name="Carvalho M.F."/>
        </authorList>
    </citation>
    <scope>NUCLEOTIDE SEQUENCE [LARGE SCALE GENOMIC DNA]</scope>
    <source>
        <strain evidence="12 13">66/93</strain>
    </source>
</reference>
<dbReference type="EMBL" id="JAUUCC010000003">
    <property type="protein sequence ID" value="MEE2049360.1"/>
    <property type="molecule type" value="Genomic_DNA"/>
</dbReference>
<keyword evidence="8" id="KW-0949">S-adenosyl-L-methionine</keyword>
<accession>A0ABU7KJ88</accession>
<evidence type="ECO:0000256" key="10">
    <source>
        <dbReference type="ARBA" id="ARBA00031323"/>
    </source>
</evidence>
<evidence type="ECO:0000256" key="1">
    <source>
        <dbReference type="ARBA" id="ARBA00004496"/>
    </source>
</evidence>
<dbReference type="Proteomes" id="UP001348641">
    <property type="component" value="Unassembled WGS sequence"/>
</dbReference>
<dbReference type="SUPFAM" id="SSF53335">
    <property type="entry name" value="S-adenosyl-L-methionine-dependent methyltransferases"/>
    <property type="match status" value="1"/>
</dbReference>
<protein>
    <recommendedName>
        <fullName evidence="4">Protein-L-isoaspartate O-methyltransferase</fullName>
        <ecNumber evidence="3">2.1.1.77</ecNumber>
    </recommendedName>
    <alternativeName>
        <fullName evidence="11">L-isoaspartyl protein carboxyl methyltransferase</fullName>
    </alternativeName>
    <alternativeName>
        <fullName evidence="9">Protein L-isoaspartyl methyltransferase</fullName>
    </alternativeName>
    <alternativeName>
        <fullName evidence="10">Protein-beta-aspartate methyltransferase</fullName>
    </alternativeName>
</protein>